<dbReference type="EMBL" id="LDAU01000122">
    <property type="protein sequence ID" value="KRX04036.1"/>
    <property type="molecule type" value="Genomic_DNA"/>
</dbReference>
<dbReference type="Gene3D" id="3.40.50.300">
    <property type="entry name" value="P-loop containing nucleotide triphosphate hydrolases"/>
    <property type="match status" value="1"/>
</dbReference>
<dbReference type="PROSITE" id="PS51420">
    <property type="entry name" value="RHO"/>
    <property type="match status" value="1"/>
</dbReference>
<feature type="region of interest" description="Disordered" evidence="2">
    <location>
        <begin position="1"/>
        <end position="21"/>
    </location>
</feature>
<dbReference type="SMART" id="SM00173">
    <property type="entry name" value="RAS"/>
    <property type="match status" value="1"/>
</dbReference>
<dbReference type="GO" id="GO:0005525">
    <property type="term" value="F:GTP binding"/>
    <property type="evidence" value="ECO:0007669"/>
    <property type="project" value="InterPro"/>
</dbReference>
<evidence type="ECO:0000256" key="1">
    <source>
        <dbReference type="ARBA" id="ARBA00022741"/>
    </source>
</evidence>
<keyword evidence="4" id="KW-1185">Reference proteome</keyword>
<dbReference type="PROSITE" id="PS51421">
    <property type="entry name" value="RAS"/>
    <property type="match status" value="1"/>
</dbReference>
<evidence type="ECO:0000313" key="4">
    <source>
        <dbReference type="Proteomes" id="UP000054937"/>
    </source>
</evidence>
<dbReference type="AlphaFoldDB" id="A0A0V0QPF9"/>
<dbReference type="PRINTS" id="PR00449">
    <property type="entry name" value="RASTRNSFRMNG"/>
</dbReference>
<proteinExistence type="predicted"/>
<accession>A0A0V0QPF9</accession>
<dbReference type="CDD" id="cd00154">
    <property type="entry name" value="Rab"/>
    <property type="match status" value="1"/>
</dbReference>
<dbReference type="NCBIfam" id="TIGR00231">
    <property type="entry name" value="small_GTP"/>
    <property type="match status" value="1"/>
</dbReference>
<reference evidence="3 4" key="1">
    <citation type="journal article" date="2015" name="Sci. Rep.">
        <title>Genome of the facultative scuticociliatosis pathogen Pseudocohnilembus persalinus provides insight into its virulence through horizontal gene transfer.</title>
        <authorList>
            <person name="Xiong J."/>
            <person name="Wang G."/>
            <person name="Cheng J."/>
            <person name="Tian M."/>
            <person name="Pan X."/>
            <person name="Warren A."/>
            <person name="Jiang C."/>
            <person name="Yuan D."/>
            <person name="Miao W."/>
        </authorList>
    </citation>
    <scope>NUCLEOTIDE SEQUENCE [LARGE SCALE GENOMIC DNA]</scope>
    <source>
        <strain evidence="3">36N120E</strain>
    </source>
</reference>
<sequence>MCWGGSSKKEKSKQNSLQKKQNNKKKLCTKIVLLGNVAVGKTSITQRYVHGKFDENYFNTLGGAYVEKNITTNQGNPWQLNIWDTAGDERYRSIMPLYYRDASAAVLVYDVTDFKSLEDLEYWIKELDEKVKKDSMVLCLLGNKNDVSKEQKRVQTEQAQEFANSKNLIFGECSAKTGDGIEEVFSKLTQELEARGVTEK</sequence>
<dbReference type="SMART" id="SM00175">
    <property type="entry name" value="RAB"/>
    <property type="match status" value="1"/>
</dbReference>
<evidence type="ECO:0000313" key="3">
    <source>
        <dbReference type="EMBL" id="KRX04036.1"/>
    </source>
</evidence>
<dbReference type="SMART" id="SM00174">
    <property type="entry name" value="RHO"/>
    <property type="match status" value="1"/>
</dbReference>
<dbReference type="OrthoDB" id="63533at2759"/>
<dbReference type="Proteomes" id="UP000054937">
    <property type="component" value="Unassembled WGS sequence"/>
</dbReference>
<dbReference type="GO" id="GO:0003924">
    <property type="term" value="F:GTPase activity"/>
    <property type="evidence" value="ECO:0007669"/>
    <property type="project" value="InterPro"/>
</dbReference>
<keyword evidence="3" id="KW-0378">Hydrolase</keyword>
<keyword evidence="1" id="KW-0547">Nucleotide-binding</keyword>
<dbReference type="Pfam" id="PF00071">
    <property type="entry name" value="Ras"/>
    <property type="match status" value="1"/>
</dbReference>
<dbReference type="SUPFAM" id="SSF52540">
    <property type="entry name" value="P-loop containing nucleoside triphosphate hydrolases"/>
    <property type="match status" value="1"/>
</dbReference>
<dbReference type="PANTHER" id="PTHR47978">
    <property type="match status" value="1"/>
</dbReference>
<dbReference type="FunFam" id="3.40.50.300:FF:000808">
    <property type="entry name" value="Small GTP-binding protein, putative"/>
    <property type="match status" value="1"/>
</dbReference>
<evidence type="ECO:0000256" key="2">
    <source>
        <dbReference type="SAM" id="MobiDB-lite"/>
    </source>
</evidence>
<comment type="caution">
    <text evidence="3">The sequence shown here is derived from an EMBL/GenBank/DDBJ whole genome shotgun (WGS) entry which is preliminary data.</text>
</comment>
<gene>
    <name evidence="3" type="ORF">PPERSA_12483</name>
</gene>
<dbReference type="InterPro" id="IPR005225">
    <property type="entry name" value="Small_GTP-bd"/>
</dbReference>
<protein>
    <submittedName>
        <fullName evidence="3">p-loop containing nucleoside triphosphate hydrolase</fullName>
    </submittedName>
</protein>
<dbReference type="PROSITE" id="PS51419">
    <property type="entry name" value="RAB"/>
    <property type="match status" value="1"/>
</dbReference>
<dbReference type="InParanoid" id="A0A0V0QPF9"/>
<name>A0A0V0QPF9_PSEPJ</name>
<dbReference type="InterPro" id="IPR027417">
    <property type="entry name" value="P-loop_NTPase"/>
</dbReference>
<dbReference type="OMA" id="AQLCYRD"/>
<dbReference type="InterPro" id="IPR001806">
    <property type="entry name" value="Small_GTPase"/>
</dbReference>
<organism evidence="3 4">
    <name type="scientific">Pseudocohnilembus persalinus</name>
    <name type="common">Ciliate</name>
    <dbReference type="NCBI Taxonomy" id="266149"/>
    <lineage>
        <taxon>Eukaryota</taxon>
        <taxon>Sar</taxon>
        <taxon>Alveolata</taxon>
        <taxon>Ciliophora</taxon>
        <taxon>Intramacronucleata</taxon>
        <taxon>Oligohymenophorea</taxon>
        <taxon>Scuticociliatia</taxon>
        <taxon>Philasterida</taxon>
        <taxon>Pseudocohnilembidae</taxon>
        <taxon>Pseudocohnilembus</taxon>
    </lineage>
</organism>